<gene>
    <name evidence="3" type="ORF">CNMCM5793_008234</name>
    <name evidence="4" type="ORF">CNMCM6106_008316</name>
</gene>
<evidence type="ECO:0000313" key="4">
    <source>
        <dbReference type="EMBL" id="KAF7160987.1"/>
    </source>
</evidence>
<protein>
    <recommendedName>
        <fullName evidence="2">Subtelomeric hrmA-associated cluster protein AFUB-079030/YDR124W-like helical bundle domain-containing protein</fullName>
    </recommendedName>
</protein>
<feature type="region of interest" description="Disordered" evidence="1">
    <location>
        <begin position="320"/>
        <end position="351"/>
    </location>
</feature>
<dbReference type="EMBL" id="JACBAD010002062">
    <property type="protein sequence ID" value="KAF7118695.1"/>
    <property type="molecule type" value="Genomic_DNA"/>
</dbReference>
<feature type="region of interest" description="Disordered" evidence="1">
    <location>
        <begin position="525"/>
        <end position="552"/>
    </location>
</feature>
<evidence type="ECO:0000259" key="2">
    <source>
        <dbReference type="Pfam" id="PF11001"/>
    </source>
</evidence>
<name>A0A8H6PVF5_9EURO</name>
<keyword evidence="5" id="KW-1185">Reference proteome</keyword>
<reference evidence="4" key="1">
    <citation type="submission" date="2020-06" db="EMBL/GenBank/DDBJ databases">
        <title>Draft genome sequences of strains closely related to Aspergillus parafelis and Aspergillus hiratsukae.</title>
        <authorList>
            <person name="Dos Santos R.A.C."/>
            <person name="Rivero-Menendez O."/>
            <person name="Steenwyk J.L."/>
            <person name="Mead M.E."/>
            <person name="Goldman G.H."/>
            <person name="Alastruey-Izquierdo A."/>
            <person name="Rokas A."/>
        </authorList>
    </citation>
    <scope>NUCLEOTIDE SEQUENCE</scope>
    <source>
        <strain evidence="3">CNM-CM5793</strain>
        <strain evidence="4">CNM-CM6106</strain>
    </source>
</reference>
<accession>A0A8H6PVF5</accession>
<dbReference type="InterPro" id="IPR021264">
    <property type="entry name" value="AFUB_079030/YDR124W-like"/>
</dbReference>
<dbReference type="EMBL" id="JACBAF010002254">
    <property type="protein sequence ID" value="KAF7160987.1"/>
    <property type="molecule type" value="Genomic_DNA"/>
</dbReference>
<evidence type="ECO:0000313" key="5">
    <source>
        <dbReference type="Proteomes" id="UP000630445"/>
    </source>
</evidence>
<organism evidence="4 6">
    <name type="scientific">Aspergillus hiratsukae</name>
    <dbReference type="NCBI Taxonomy" id="1194566"/>
    <lineage>
        <taxon>Eukaryota</taxon>
        <taxon>Fungi</taxon>
        <taxon>Dikarya</taxon>
        <taxon>Ascomycota</taxon>
        <taxon>Pezizomycotina</taxon>
        <taxon>Eurotiomycetes</taxon>
        <taxon>Eurotiomycetidae</taxon>
        <taxon>Eurotiales</taxon>
        <taxon>Aspergillaceae</taxon>
        <taxon>Aspergillus</taxon>
        <taxon>Aspergillus subgen. Fumigati</taxon>
    </lineage>
</organism>
<dbReference type="InterPro" id="IPR047092">
    <property type="entry name" value="AFUB_07903/YDR124W-like_hel"/>
</dbReference>
<feature type="region of interest" description="Disordered" evidence="1">
    <location>
        <begin position="205"/>
        <end position="229"/>
    </location>
</feature>
<dbReference type="AlphaFoldDB" id="A0A8H6PVF5"/>
<dbReference type="PANTHER" id="PTHR36102:SF5">
    <property type="entry name" value="YDR124W-LIKE HELICAL BUNDLE DOMAIN-CONTAINING PROTEIN"/>
    <property type="match status" value="1"/>
</dbReference>
<evidence type="ECO:0000256" key="1">
    <source>
        <dbReference type="SAM" id="MobiDB-lite"/>
    </source>
</evidence>
<evidence type="ECO:0000313" key="3">
    <source>
        <dbReference type="EMBL" id="KAF7118695.1"/>
    </source>
</evidence>
<dbReference type="Proteomes" id="UP000630445">
    <property type="component" value="Unassembled WGS sequence"/>
</dbReference>
<proteinExistence type="predicted"/>
<dbReference type="OrthoDB" id="5338458at2759"/>
<dbReference type="Pfam" id="PF11001">
    <property type="entry name" value="AFUB_07903_YDR124W_hel"/>
    <property type="match status" value="1"/>
</dbReference>
<dbReference type="PANTHER" id="PTHR36102">
    <property type="entry name" value="CHROMOSOME 10, WHOLE GENOME SHOTGUN SEQUENCE"/>
    <property type="match status" value="1"/>
</dbReference>
<dbReference type="Proteomes" id="UP000662466">
    <property type="component" value="Unassembled WGS sequence"/>
</dbReference>
<feature type="domain" description="Subtelomeric hrmA-associated cluster protein AFUB-079030/YDR124W-like helical bundle" evidence="2">
    <location>
        <begin position="164"/>
        <end position="300"/>
    </location>
</feature>
<sequence length="552" mass="62216">MVFSGPSPGVGPSKRPASCMQDDVVGWDDVPPMGLSVRSSINIPYAHYAMIYLDNMGRLKVTESPSIQEQNGTVFTPEVRERFLEILGAKIGYQRPMVRRLSGPGATPYSYDPQPQLGHLPYRQNKRRRNSPAHSMYGVPPPVPFSGPVEETPSCAPVDMVGLEIGDTPKVLDYYERSLKHFQQLNCRQIAKAFIKFIEPRKQVKHPYNGGKPAPGAPPGKKGDPEKTKPEWWPAEVVHKEPDHLRKDQRLSLLIHIIRKLERFGITTDQLQEIAHDCKRQLRGPHRLQILDEVFRVRRMEERYERGEVDANTIVYVVNRESNPKEKDAESNVDPDQKAEQEDDNADDALPIHHSEVSTNSMMSSPVEHMSMAGPSRPMNMGDDRNQLFPLPESLSFGETPRDDRTFFPTTSEYTEDYASQQMRRTPVTATIVSPNETATAFDYLTQAPITSSAPEPISHHRQAPLSMQHSGSFDPWTPSFRQNPFNPMEYGTAPSHAMSQPTMSYQLPMTPTAHPQDMPHMAHGLPHLSQDRPTSMDDMGMRGPPFRTGSL</sequence>
<feature type="compositionally biased region" description="Basic and acidic residues" evidence="1">
    <location>
        <begin position="322"/>
        <end position="340"/>
    </location>
</feature>
<evidence type="ECO:0000313" key="6">
    <source>
        <dbReference type="Proteomes" id="UP000662466"/>
    </source>
</evidence>
<comment type="caution">
    <text evidence="4">The sequence shown here is derived from an EMBL/GenBank/DDBJ whole genome shotgun (WGS) entry which is preliminary data.</text>
</comment>